<dbReference type="AlphaFoldDB" id="A0A443YPB1"/>
<proteinExistence type="inferred from homology"/>
<keyword evidence="7" id="KW-1133">Transmembrane helix</keyword>
<comment type="similarity">
    <text evidence="2 6">Belongs to the FKBP-type PPIase family.</text>
</comment>
<feature type="transmembrane region" description="Helical" evidence="7">
    <location>
        <begin position="6"/>
        <end position="24"/>
    </location>
</feature>
<comment type="caution">
    <text evidence="9">The sequence shown here is derived from an EMBL/GenBank/DDBJ whole genome shotgun (WGS) entry which is preliminary data.</text>
</comment>
<dbReference type="InterPro" id="IPR046357">
    <property type="entry name" value="PPIase_dom_sf"/>
</dbReference>
<reference evidence="9 10" key="1">
    <citation type="submission" date="2018-06" db="EMBL/GenBank/DDBJ databases">
        <title>Pedobacter endophyticus sp. nov., an endophytic bacterium isolated from a leaf of Triticum aestivum.</title>
        <authorList>
            <person name="Zhang L."/>
        </authorList>
    </citation>
    <scope>NUCLEOTIDE SEQUENCE [LARGE SCALE GENOMIC DNA]</scope>
    <source>
        <strain evidence="9 10">CM134L-2</strain>
    </source>
</reference>
<evidence type="ECO:0000256" key="7">
    <source>
        <dbReference type="SAM" id="Phobius"/>
    </source>
</evidence>
<dbReference type="Gene3D" id="3.10.50.40">
    <property type="match status" value="2"/>
</dbReference>
<evidence type="ECO:0000313" key="9">
    <source>
        <dbReference type="EMBL" id="RWU05565.1"/>
    </source>
</evidence>
<dbReference type="PANTHER" id="PTHR43811">
    <property type="entry name" value="FKBP-TYPE PEPTIDYL-PROLYL CIS-TRANS ISOMERASE FKPA"/>
    <property type="match status" value="1"/>
</dbReference>
<gene>
    <name evidence="9" type="ORF">DPV69_15580</name>
</gene>
<dbReference type="Pfam" id="PF00254">
    <property type="entry name" value="FKBP_C"/>
    <property type="match status" value="1"/>
</dbReference>
<evidence type="ECO:0000256" key="2">
    <source>
        <dbReference type="ARBA" id="ARBA00006577"/>
    </source>
</evidence>
<keyword evidence="7" id="KW-0472">Membrane</keyword>
<dbReference type="GO" id="GO:0003755">
    <property type="term" value="F:peptidyl-prolyl cis-trans isomerase activity"/>
    <property type="evidence" value="ECO:0007669"/>
    <property type="project" value="UniProtKB-UniRule"/>
</dbReference>
<keyword evidence="4 5" id="KW-0413">Isomerase</keyword>
<protein>
    <recommendedName>
        <fullName evidence="6">Peptidyl-prolyl cis-trans isomerase</fullName>
        <ecNumber evidence="6">5.2.1.8</ecNumber>
    </recommendedName>
</protein>
<dbReference type="InterPro" id="IPR001179">
    <property type="entry name" value="PPIase_FKBP_dom"/>
</dbReference>
<accession>A0A443YPB1</accession>
<dbReference type="Proteomes" id="UP000284120">
    <property type="component" value="Unassembled WGS sequence"/>
</dbReference>
<dbReference type="SUPFAM" id="SSF54534">
    <property type="entry name" value="FKBP-like"/>
    <property type="match status" value="2"/>
</dbReference>
<comment type="catalytic activity">
    <reaction evidence="1 5 6">
        <text>[protein]-peptidylproline (omega=180) = [protein]-peptidylproline (omega=0)</text>
        <dbReference type="Rhea" id="RHEA:16237"/>
        <dbReference type="Rhea" id="RHEA-COMP:10747"/>
        <dbReference type="Rhea" id="RHEA-COMP:10748"/>
        <dbReference type="ChEBI" id="CHEBI:83833"/>
        <dbReference type="ChEBI" id="CHEBI:83834"/>
        <dbReference type="EC" id="5.2.1.8"/>
    </reaction>
</comment>
<dbReference type="EC" id="5.2.1.8" evidence="6"/>
<evidence type="ECO:0000259" key="8">
    <source>
        <dbReference type="PROSITE" id="PS50059"/>
    </source>
</evidence>
<evidence type="ECO:0000256" key="3">
    <source>
        <dbReference type="ARBA" id="ARBA00023110"/>
    </source>
</evidence>
<dbReference type="PROSITE" id="PS51257">
    <property type="entry name" value="PROKAR_LIPOPROTEIN"/>
    <property type="match status" value="1"/>
</dbReference>
<sequence length="305" mass="33888">MHNKNLMYKTFTYLVVLFMVLTLFTSCKKEYEKIEDIDETQIKNYISKNNLQNVKSDPSGFYYQITEPGTGDLFTNTDFVLYDVTVKSLMNGTQYLQSPTYANLGNYVGYLNSFFNSSLSTSIYYNIPAIRTAVLSLKPGGSARILLPSYLAFGKNGAGPIPSNEIIDLYIKTSAFRKQDELDDDKIIKFLAANQITAIKHSSGVYYQEITQGTGTDVIDEHSSLVVKYSGRFLDGTQFDSSDSYTAKLLEVVKGWGEVLPLFKKGSKVRIFIPSGLGYGTSGYGSVPPNAVLDFTIEITNVTNS</sequence>
<dbReference type="PANTHER" id="PTHR43811:SF57">
    <property type="entry name" value="FKBP-TYPE PEPTIDYL-PROLYL CIS-TRANS ISOMERASE FKPA-RELATED"/>
    <property type="match status" value="1"/>
</dbReference>
<keyword evidence="10" id="KW-1185">Reference proteome</keyword>
<organism evidence="9 10">
    <name type="scientific">Pedobacter chitinilyticus</name>
    <dbReference type="NCBI Taxonomy" id="2233776"/>
    <lineage>
        <taxon>Bacteria</taxon>
        <taxon>Pseudomonadati</taxon>
        <taxon>Bacteroidota</taxon>
        <taxon>Sphingobacteriia</taxon>
        <taxon>Sphingobacteriales</taxon>
        <taxon>Sphingobacteriaceae</taxon>
        <taxon>Pedobacter</taxon>
    </lineage>
</organism>
<keyword evidence="7" id="KW-0812">Transmembrane</keyword>
<evidence type="ECO:0000256" key="5">
    <source>
        <dbReference type="PROSITE-ProRule" id="PRU00277"/>
    </source>
</evidence>
<evidence type="ECO:0000256" key="4">
    <source>
        <dbReference type="ARBA" id="ARBA00023235"/>
    </source>
</evidence>
<evidence type="ECO:0000313" key="10">
    <source>
        <dbReference type="Proteomes" id="UP000284120"/>
    </source>
</evidence>
<dbReference type="PROSITE" id="PS50059">
    <property type="entry name" value="FKBP_PPIASE"/>
    <property type="match status" value="1"/>
</dbReference>
<evidence type="ECO:0000256" key="1">
    <source>
        <dbReference type="ARBA" id="ARBA00000971"/>
    </source>
</evidence>
<keyword evidence="3 5" id="KW-0697">Rotamase</keyword>
<feature type="domain" description="PPIase FKBP-type" evidence="8">
    <location>
        <begin position="222"/>
        <end position="303"/>
    </location>
</feature>
<dbReference type="OrthoDB" id="669809at2"/>
<dbReference type="EMBL" id="SAYW01000005">
    <property type="protein sequence ID" value="RWU05565.1"/>
    <property type="molecule type" value="Genomic_DNA"/>
</dbReference>
<name>A0A443YPB1_9SPHI</name>
<evidence type="ECO:0000256" key="6">
    <source>
        <dbReference type="RuleBase" id="RU003915"/>
    </source>
</evidence>